<name>A0A329TSU2_9FIRM</name>
<reference evidence="1 2" key="1">
    <citation type="submission" date="2018-02" db="EMBL/GenBank/DDBJ databases">
        <title>Complete genome sequencing of Faecalibacterium prausnitzii strains isolated from the human gut.</title>
        <authorList>
            <person name="Fitzgerald B.C."/>
            <person name="Shkoporov A.N."/>
            <person name="Ross P.R."/>
            <person name="Hill C."/>
        </authorList>
    </citation>
    <scope>NUCLEOTIDE SEQUENCE [LARGE SCALE GENOMIC DNA]</scope>
    <source>
        <strain evidence="1 2">APC942/8-14-2</strain>
    </source>
</reference>
<dbReference type="AlphaFoldDB" id="A0A329TSU2"/>
<evidence type="ECO:0000313" key="2">
    <source>
        <dbReference type="Proteomes" id="UP000251634"/>
    </source>
</evidence>
<organism evidence="1 2">
    <name type="scientific">Faecalibacterium prausnitzii</name>
    <dbReference type="NCBI Taxonomy" id="853"/>
    <lineage>
        <taxon>Bacteria</taxon>
        <taxon>Bacillati</taxon>
        <taxon>Bacillota</taxon>
        <taxon>Clostridia</taxon>
        <taxon>Eubacteriales</taxon>
        <taxon>Oscillospiraceae</taxon>
        <taxon>Faecalibacterium</taxon>
    </lineage>
</organism>
<sequence>MDAARYFEMMHRAMSARKRDTTLLLRVKVQDLGGADAYLELRQEPGSGRARLFYSTMGRRNLNFQLFRKGWQLCHNASGEMTGRFPAKAEELLSADDFAAYIRDDALDAGRAERVLHELRRCSGDHTAALPRNAREGALITVDSFVGRGAHWCYWSTDAAAQLPMAAVLCWLGDFLAGTERRTLQSCPEAVQLAAQWQADLASPFACPVDRMPQPMAPAAPAAARRASAQPVQNPRWQSILAVLATV</sequence>
<dbReference type="Proteomes" id="UP000251634">
    <property type="component" value="Unassembled WGS sequence"/>
</dbReference>
<comment type="caution">
    <text evidence="1">The sequence shown here is derived from an EMBL/GenBank/DDBJ whole genome shotgun (WGS) entry which is preliminary data.</text>
</comment>
<dbReference type="EMBL" id="PRKZ01000001">
    <property type="protein sequence ID" value="RAW51930.1"/>
    <property type="molecule type" value="Genomic_DNA"/>
</dbReference>
<proteinExistence type="predicted"/>
<protein>
    <submittedName>
        <fullName evidence="1">Uncharacterized protein</fullName>
    </submittedName>
</protein>
<evidence type="ECO:0000313" key="1">
    <source>
        <dbReference type="EMBL" id="RAW51930.1"/>
    </source>
</evidence>
<dbReference type="RefSeq" id="WP_112114563.1">
    <property type="nucleotide sequence ID" value="NZ_PRKZ01000001.1"/>
</dbReference>
<accession>A0A329TSU2</accession>
<gene>
    <name evidence="1" type="ORF">C4N25_00515</name>
</gene>